<dbReference type="eggNOG" id="ENOG5033IRG">
    <property type="taxonomic scope" value="Bacteria"/>
</dbReference>
<accession>D1VX79</accession>
<dbReference type="Proteomes" id="UP000004001">
    <property type="component" value="Unassembled WGS sequence"/>
</dbReference>
<evidence type="ECO:0000313" key="1">
    <source>
        <dbReference type="EMBL" id="EFA98309.1"/>
    </source>
</evidence>
<evidence type="ECO:0000313" key="2">
    <source>
        <dbReference type="Proteomes" id="UP000004001"/>
    </source>
</evidence>
<protein>
    <recommendedName>
        <fullName evidence="3">Periplasmic heavy metal sensor</fullName>
    </recommendedName>
</protein>
<dbReference type="RefSeq" id="WP_008122370.1">
    <property type="nucleotide sequence ID" value="NZ_ADEF01000008.1"/>
</dbReference>
<sequence length="153" mass="18392">MKQIYSFLLLFVCVGVFATGTELGEQSLRSRRGDFQARMEQFITTEAGLTPQESEVFFPLFREMKKQQMTYFLEQRRLRHIDMNDNKACEEAVLKRAANEVKIKEIQQTYYQKFLKVLPANKVFRIVKAEKKFHRQLMQRHALKYFKKRNDKR</sequence>
<name>D1VX79_9BACT</name>
<reference evidence="1 2" key="1">
    <citation type="submission" date="2009-12" db="EMBL/GenBank/DDBJ databases">
        <title>Genome Sequence of Prevotella timonensis CRIS 5C-B1.</title>
        <authorList>
            <person name="Durkin A.S."/>
            <person name="Madupu R."/>
            <person name="Torralba M."/>
            <person name="Methe B."/>
            <person name="Sutton G."/>
            <person name="Strausberg R.L."/>
            <person name="Nelson K.E."/>
        </authorList>
    </citation>
    <scope>NUCLEOTIDE SEQUENCE [LARGE SCALE GENOMIC DNA]</scope>
    <source>
        <strain evidence="1 2">CRIS 5C-B1</strain>
    </source>
</reference>
<organism evidence="1 2">
    <name type="scientific">Hoylesella timonensis CRIS 5C-B1</name>
    <dbReference type="NCBI Taxonomy" id="679189"/>
    <lineage>
        <taxon>Bacteria</taxon>
        <taxon>Pseudomonadati</taxon>
        <taxon>Bacteroidota</taxon>
        <taxon>Bacteroidia</taxon>
        <taxon>Bacteroidales</taxon>
        <taxon>Prevotellaceae</taxon>
        <taxon>Hoylesella</taxon>
    </lineage>
</organism>
<gene>
    <name evidence="1" type="ORF">HMPREF9019_0644</name>
</gene>
<evidence type="ECO:0008006" key="3">
    <source>
        <dbReference type="Google" id="ProtNLM"/>
    </source>
</evidence>
<dbReference type="AlphaFoldDB" id="D1VX79"/>
<dbReference type="EMBL" id="ADEF01000008">
    <property type="protein sequence ID" value="EFA98309.1"/>
    <property type="molecule type" value="Genomic_DNA"/>
</dbReference>
<comment type="caution">
    <text evidence="1">The sequence shown here is derived from an EMBL/GenBank/DDBJ whole genome shotgun (WGS) entry which is preliminary data.</text>
</comment>
<proteinExistence type="predicted"/>
<keyword evidence="2" id="KW-1185">Reference proteome</keyword>